<dbReference type="GO" id="GO:0005576">
    <property type="term" value="C:extracellular region"/>
    <property type="evidence" value="ECO:0007669"/>
    <property type="project" value="UniProtKB-SubCell"/>
</dbReference>
<reference evidence="7 8" key="1">
    <citation type="journal article" date="2013" name="Proc. Natl. Acad. Sci. U.S.A.">
        <title>Fine-scale variation in meiotic recombination in Mimulus inferred from population shotgun sequencing.</title>
        <authorList>
            <person name="Hellsten U."/>
            <person name="Wright K.M."/>
            <person name="Jenkins J."/>
            <person name="Shu S."/>
            <person name="Yuan Y."/>
            <person name="Wessler S.R."/>
            <person name="Schmutz J."/>
            <person name="Willis J.H."/>
            <person name="Rokhsar D.S."/>
        </authorList>
    </citation>
    <scope>NUCLEOTIDE SEQUENCE [LARGE SCALE GENOMIC DNA]</scope>
    <source>
        <strain evidence="8">cv. DUN x IM62</strain>
    </source>
</reference>
<evidence type="ECO:0000256" key="3">
    <source>
        <dbReference type="ARBA" id="ARBA00022471"/>
    </source>
</evidence>
<dbReference type="PANTHER" id="PTHR31232:SF61">
    <property type="entry name" value="S-PROTEIN HOMOLOG"/>
    <property type="match status" value="1"/>
</dbReference>
<keyword evidence="5" id="KW-0732">Signal</keyword>
<evidence type="ECO:0000313" key="7">
    <source>
        <dbReference type="EMBL" id="EYU37412.1"/>
    </source>
</evidence>
<evidence type="ECO:0000256" key="6">
    <source>
        <dbReference type="RuleBase" id="RU367044"/>
    </source>
</evidence>
<dbReference type="AlphaFoldDB" id="A0A022RAQ4"/>
<proteinExistence type="inferred from homology"/>
<organism evidence="7 8">
    <name type="scientific">Erythranthe guttata</name>
    <name type="common">Yellow monkey flower</name>
    <name type="synonym">Mimulus guttatus</name>
    <dbReference type="NCBI Taxonomy" id="4155"/>
    <lineage>
        <taxon>Eukaryota</taxon>
        <taxon>Viridiplantae</taxon>
        <taxon>Streptophyta</taxon>
        <taxon>Embryophyta</taxon>
        <taxon>Tracheophyta</taxon>
        <taxon>Spermatophyta</taxon>
        <taxon>Magnoliopsida</taxon>
        <taxon>eudicotyledons</taxon>
        <taxon>Gunneridae</taxon>
        <taxon>Pentapetalae</taxon>
        <taxon>asterids</taxon>
        <taxon>lamiids</taxon>
        <taxon>Lamiales</taxon>
        <taxon>Phrymaceae</taxon>
        <taxon>Erythranthe</taxon>
    </lineage>
</organism>
<evidence type="ECO:0000256" key="2">
    <source>
        <dbReference type="ARBA" id="ARBA00005581"/>
    </source>
</evidence>
<dbReference type="PANTHER" id="PTHR31232">
    <property type="match status" value="1"/>
</dbReference>
<comment type="similarity">
    <text evidence="2 6">Belongs to the plant self-incompatibility (S1) protein family.</text>
</comment>
<comment type="subcellular location">
    <subcellularLocation>
        <location evidence="1 6">Secreted</location>
    </subcellularLocation>
</comment>
<dbReference type="EMBL" id="KI630522">
    <property type="protein sequence ID" value="EYU37412.1"/>
    <property type="molecule type" value="Genomic_DNA"/>
</dbReference>
<gene>
    <name evidence="7" type="ORF">MIMGU_mgv1a025240mg</name>
</gene>
<evidence type="ECO:0000256" key="1">
    <source>
        <dbReference type="ARBA" id="ARBA00004613"/>
    </source>
</evidence>
<sequence length="113" mass="13708">MAASEKIWDCWPVGHVYVTVTNELPENSPPLYLRCQSKNNDVGYQTVARNQEYKFNFCPNHRTLFFCHAWWNGKSLAFDVYRWKWCHMCDWRVHSDGIYQVQDYTNFVKIYNW</sequence>
<keyword evidence="3 6" id="KW-0713">Self-incompatibility</keyword>
<dbReference type="InterPro" id="IPR010264">
    <property type="entry name" value="Self-incomp_S1"/>
</dbReference>
<evidence type="ECO:0000256" key="5">
    <source>
        <dbReference type="ARBA" id="ARBA00022729"/>
    </source>
</evidence>
<keyword evidence="4 6" id="KW-0964">Secreted</keyword>
<dbReference type="Proteomes" id="UP000030748">
    <property type="component" value="Unassembled WGS sequence"/>
</dbReference>
<dbReference type="GO" id="GO:0060320">
    <property type="term" value="P:rejection of self pollen"/>
    <property type="evidence" value="ECO:0007669"/>
    <property type="project" value="UniProtKB-KW"/>
</dbReference>
<protein>
    <recommendedName>
        <fullName evidence="6">S-protein homolog</fullName>
    </recommendedName>
</protein>
<name>A0A022RAQ4_ERYGU</name>
<evidence type="ECO:0000256" key="4">
    <source>
        <dbReference type="ARBA" id="ARBA00022525"/>
    </source>
</evidence>
<evidence type="ECO:0000313" key="8">
    <source>
        <dbReference type="Proteomes" id="UP000030748"/>
    </source>
</evidence>
<dbReference type="Pfam" id="PF05938">
    <property type="entry name" value="Self-incomp_S1"/>
    <property type="match status" value="1"/>
</dbReference>
<keyword evidence="8" id="KW-1185">Reference proteome</keyword>
<accession>A0A022RAQ4</accession>